<dbReference type="InParanoid" id="B7PTI4"/>
<gene>
    <name evidence="3" type="ORF">IscW_ISCW007878</name>
</gene>
<feature type="region of interest" description="Disordered" evidence="2">
    <location>
        <begin position="208"/>
        <end position="227"/>
    </location>
</feature>
<dbReference type="VEuPathDB" id="VectorBase:ISCP_024874"/>
<dbReference type="HOGENOM" id="CLU_1220866_0_0_1"/>
<organism>
    <name type="scientific">Ixodes scapularis</name>
    <name type="common">Black-legged tick</name>
    <name type="synonym">Deer tick</name>
    <dbReference type="NCBI Taxonomy" id="6945"/>
    <lineage>
        <taxon>Eukaryota</taxon>
        <taxon>Metazoa</taxon>
        <taxon>Ecdysozoa</taxon>
        <taxon>Arthropoda</taxon>
        <taxon>Chelicerata</taxon>
        <taxon>Arachnida</taxon>
        <taxon>Acari</taxon>
        <taxon>Parasitiformes</taxon>
        <taxon>Ixodida</taxon>
        <taxon>Ixodoidea</taxon>
        <taxon>Ixodidae</taxon>
        <taxon>Ixodinae</taxon>
        <taxon>Ixodes</taxon>
    </lineage>
</organism>
<sequence>MGTETELTEPSKQELRRKLDTVQSAYKKELAQEKNHSKDIQKQLHALSAEHEMLQKKNLDREKKERLLAKLREIDLSGTIFEGNIRRPQAARRFSMDSQRSNFTVKSPDLEPKQTFYQRRMFGSEGHSTQLPTSFADNWRATRRMSDIHPRIAGSVLDSIFEKDSLSTEQGHGAENASRNGCQKLQKTLTATFGTRADVFETETYVFTKEEEPSRDLEPARLLPWER</sequence>
<dbReference type="VEuPathDB" id="VectorBase:ISCW007878"/>
<evidence type="ECO:0000256" key="1">
    <source>
        <dbReference type="SAM" id="Coils"/>
    </source>
</evidence>
<dbReference type="EMBL" id="DS785862">
    <property type="protein sequence ID" value="EEC09906.1"/>
    <property type="molecule type" value="Genomic_DNA"/>
</dbReference>
<keyword evidence="5" id="KW-1185">Reference proteome</keyword>
<dbReference type="EMBL" id="ABJB010018354">
    <property type="status" value="NOT_ANNOTATED_CDS"/>
    <property type="molecule type" value="Genomic_DNA"/>
</dbReference>
<dbReference type="OrthoDB" id="10439358at2759"/>
<name>B7PTI4_IXOSC</name>
<reference evidence="4" key="2">
    <citation type="submission" date="2020-05" db="UniProtKB">
        <authorList>
            <consortium name="EnsemblMetazoa"/>
        </authorList>
    </citation>
    <scope>IDENTIFICATION</scope>
    <source>
        <strain evidence="4">wikel</strain>
    </source>
</reference>
<evidence type="ECO:0000313" key="3">
    <source>
        <dbReference type="EMBL" id="EEC09906.1"/>
    </source>
</evidence>
<dbReference type="EnsemblMetazoa" id="ISCW007878-RA">
    <property type="protein sequence ID" value="ISCW007878-PA"/>
    <property type="gene ID" value="ISCW007878"/>
</dbReference>
<proteinExistence type="predicted"/>
<feature type="coiled-coil region" evidence="1">
    <location>
        <begin position="12"/>
        <end position="74"/>
    </location>
</feature>
<keyword evidence="1" id="KW-0175">Coiled coil</keyword>
<dbReference type="PaxDb" id="6945-B7PTI4"/>
<dbReference type="Proteomes" id="UP000001555">
    <property type="component" value="Unassembled WGS sequence"/>
</dbReference>
<evidence type="ECO:0000313" key="4">
    <source>
        <dbReference type="EnsemblMetazoa" id="ISCW007878-PA"/>
    </source>
</evidence>
<dbReference type="EMBL" id="ABJB010430001">
    <property type="status" value="NOT_ANNOTATED_CDS"/>
    <property type="molecule type" value="Genomic_DNA"/>
</dbReference>
<dbReference type="AlphaFoldDB" id="B7PTI4"/>
<reference evidence="3 5" key="1">
    <citation type="submission" date="2008-03" db="EMBL/GenBank/DDBJ databases">
        <title>Annotation of Ixodes scapularis.</title>
        <authorList>
            <consortium name="Ixodes scapularis Genome Project Consortium"/>
            <person name="Caler E."/>
            <person name="Hannick L.I."/>
            <person name="Bidwell S."/>
            <person name="Joardar V."/>
            <person name="Thiagarajan M."/>
            <person name="Amedeo P."/>
            <person name="Galinsky K.J."/>
            <person name="Schobel S."/>
            <person name="Inman J."/>
            <person name="Hostetler J."/>
            <person name="Miller J."/>
            <person name="Hammond M."/>
            <person name="Megy K."/>
            <person name="Lawson D."/>
            <person name="Kodira C."/>
            <person name="Sutton G."/>
            <person name="Meyer J."/>
            <person name="Hill C.A."/>
            <person name="Birren B."/>
            <person name="Nene V."/>
            <person name="Collins F."/>
            <person name="Alarcon-Chaidez F."/>
            <person name="Wikel S."/>
            <person name="Strausberg R."/>
        </authorList>
    </citation>
    <scope>NUCLEOTIDE SEQUENCE [LARGE SCALE GENOMIC DNA]</scope>
    <source>
        <strain evidence="5">Wikel</strain>
        <strain evidence="3">Wikel colony</strain>
    </source>
</reference>
<evidence type="ECO:0000256" key="2">
    <source>
        <dbReference type="SAM" id="MobiDB-lite"/>
    </source>
</evidence>
<protein>
    <submittedName>
        <fullName evidence="3 4">Uncharacterized protein</fullName>
    </submittedName>
</protein>
<accession>B7PTI4</accession>
<dbReference type="EMBL" id="ABJB010170710">
    <property type="status" value="NOT_ANNOTATED_CDS"/>
    <property type="molecule type" value="Genomic_DNA"/>
</dbReference>
<evidence type="ECO:0000313" key="5">
    <source>
        <dbReference type="Proteomes" id="UP000001555"/>
    </source>
</evidence>